<feature type="region of interest" description="Disordered" evidence="1">
    <location>
        <begin position="988"/>
        <end position="1033"/>
    </location>
</feature>
<dbReference type="Proteomes" id="UP000054270">
    <property type="component" value="Unassembled WGS sequence"/>
</dbReference>
<evidence type="ECO:0000256" key="1">
    <source>
        <dbReference type="SAM" id="MobiDB-lite"/>
    </source>
</evidence>
<dbReference type="OrthoDB" id="2506088at2759"/>
<organism evidence="3 4">
    <name type="scientific">Hypholoma sublateritium (strain FD-334 SS-4)</name>
    <dbReference type="NCBI Taxonomy" id="945553"/>
    <lineage>
        <taxon>Eukaryota</taxon>
        <taxon>Fungi</taxon>
        <taxon>Dikarya</taxon>
        <taxon>Basidiomycota</taxon>
        <taxon>Agaricomycotina</taxon>
        <taxon>Agaricomycetes</taxon>
        <taxon>Agaricomycetidae</taxon>
        <taxon>Agaricales</taxon>
        <taxon>Agaricineae</taxon>
        <taxon>Strophariaceae</taxon>
        <taxon>Hypholoma</taxon>
    </lineage>
</organism>
<evidence type="ECO:0000313" key="3">
    <source>
        <dbReference type="EMBL" id="KJA13149.1"/>
    </source>
</evidence>
<feature type="compositionally biased region" description="Basic and acidic residues" evidence="1">
    <location>
        <begin position="991"/>
        <end position="1005"/>
    </location>
</feature>
<evidence type="ECO:0000256" key="2">
    <source>
        <dbReference type="SAM" id="SignalP"/>
    </source>
</evidence>
<evidence type="ECO:0000313" key="4">
    <source>
        <dbReference type="Proteomes" id="UP000054270"/>
    </source>
</evidence>
<dbReference type="PANTHER" id="PTHR31912:SF34">
    <property type="entry name" value="NOTOCHORD-RELATED PROTEIN"/>
    <property type="match status" value="1"/>
</dbReference>
<dbReference type="AlphaFoldDB" id="A0A0D2N1T0"/>
<gene>
    <name evidence="3" type="ORF">HYPSUDRAFT_151891</name>
</gene>
<keyword evidence="2" id="KW-0732">Signal</keyword>
<dbReference type="PANTHER" id="PTHR31912">
    <property type="entry name" value="IP13529P"/>
    <property type="match status" value="1"/>
</dbReference>
<sequence>MIPLFLLISILCLDLNAPDAADTLIEGPHEPKIDSAWSPYESKMMFLLDILDNLPRMRVSDSLMNIFLWVLREGGARDVPSLYRLRQSQASLRKSSGIPTTQHKSHKGNIYSMNDPRTLVAMDWANPEVCNHIHRYPVIPRNGVISEVYHAQKWRKDVNRHTLSPMYDAGSCHYYIDELARLKDGAFIIPIRWLEDEDGKVYADAYTVKLDHQCVAGVIDTEVNLVPAASLQDNFLQLKDMNLLPLWNSQAVESGFPARMPNHDRVIAEGDPLYTSWIDVFGDDVSGNRSKSWNKHWNIYINHRNLPRKFLQQEYHTHFVSTSPVASITEQFQGIKQVIESTHKKPVKVRHGTTGRQTRFKLYVNCGPGDNPAQSEVCGHIGGNGNKFCRKCHAGGTHEIKESDEGFCSLFQPGNPRSAEEVFSAIEYQVQVACLGVAQTVHSHQTMTGVKDAYTQYWIDFLIERARKMHKEHPGRSAADIQRELLAWVQEHRSEIYNPFLKLDAGFDVAVDTPVEILHTILLGVVKYLWHGSHTSWTNGQKQIYSVRLQSTDTSGLTIHAIRANYVMQYANSLIGRQFKTLAQVNVFHVYDLVDATRFALTKAVGELCALLWIPEISDMEEYLLDVETAAANVLDLFALIDPSKMTCKLKLHLLVHLKADIIRFGPLVGVITETFESFNAIFRFCSVYSNHLAPSRDIAFQLASQELLKCRLSGGWWPASNGEWERSGPSVRNFIRDCPTLQALIGWTNEEKPINGTFKLEPLKRDANRKVQNRVYVPWCQTQGAQALNSSEDTDTQWTSCRSVIASCGDRCLVGSWIFATSPFNAMYLPCFSVQAAHSITGRIVEILADREGKRAVVVLDVFEVPNTRHEIFGMPMLVRRQEQATYVVIRSTDIEFLYNTQHDCPFAKCTTSGKRPVMQERVESGLSTPCVEHQAVERYIVNTHAFHNAHHLRKALKRSLVEPIPLYPPEVRKEKHLEIAHILQATHKAKSEARAAQRQRTREAAYPTDSTASRKRTRMQVEEDTQSQIPT</sequence>
<protein>
    <submittedName>
        <fullName evidence="3">Uncharacterized protein</fullName>
    </submittedName>
</protein>
<dbReference type="EMBL" id="KN817779">
    <property type="protein sequence ID" value="KJA13149.1"/>
    <property type="molecule type" value="Genomic_DNA"/>
</dbReference>
<name>A0A0D2N1T0_HYPSF</name>
<feature type="chain" id="PRO_5002247406" evidence="2">
    <location>
        <begin position="21"/>
        <end position="1033"/>
    </location>
</feature>
<feature type="signal peptide" evidence="2">
    <location>
        <begin position="1"/>
        <end position="20"/>
    </location>
</feature>
<dbReference type="STRING" id="945553.A0A0D2N1T0"/>
<dbReference type="OMA" id="QHWINDI"/>
<keyword evidence="4" id="KW-1185">Reference proteome</keyword>
<proteinExistence type="predicted"/>
<accession>A0A0D2N1T0</accession>
<reference evidence="4" key="1">
    <citation type="submission" date="2014-04" db="EMBL/GenBank/DDBJ databases">
        <title>Evolutionary Origins and Diversification of the Mycorrhizal Mutualists.</title>
        <authorList>
            <consortium name="DOE Joint Genome Institute"/>
            <consortium name="Mycorrhizal Genomics Consortium"/>
            <person name="Kohler A."/>
            <person name="Kuo A."/>
            <person name="Nagy L.G."/>
            <person name="Floudas D."/>
            <person name="Copeland A."/>
            <person name="Barry K.W."/>
            <person name="Cichocki N."/>
            <person name="Veneault-Fourrey C."/>
            <person name="LaButti K."/>
            <person name="Lindquist E.A."/>
            <person name="Lipzen A."/>
            <person name="Lundell T."/>
            <person name="Morin E."/>
            <person name="Murat C."/>
            <person name="Riley R."/>
            <person name="Ohm R."/>
            <person name="Sun H."/>
            <person name="Tunlid A."/>
            <person name="Henrissat B."/>
            <person name="Grigoriev I.V."/>
            <person name="Hibbett D.S."/>
            <person name="Martin F."/>
        </authorList>
    </citation>
    <scope>NUCLEOTIDE SEQUENCE [LARGE SCALE GENOMIC DNA]</scope>
    <source>
        <strain evidence="4">FD-334 SS-4</strain>
    </source>
</reference>